<evidence type="ECO:0008006" key="2">
    <source>
        <dbReference type="Google" id="ProtNLM"/>
    </source>
</evidence>
<proteinExistence type="predicted"/>
<reference evidence="1" key="1">
    <citation type="journal article" date="2014" name="Nat. Genet.">
        <title>Genome and transcriptome of the porcine whipworm Trichuris suis.</title>
        <authorList>
            <person name="Jex A.R."/>
            <person name="Nejsum P."/>
            <person name="Schwarz E.M."/>
            <person name="Hu L."/>
            <person name="Young N.D."/>
            <person name="Hall R.S."/>
            <person name="Korhonen P.K."/>
            <person name="Liao S."/>
            <person name="Thamsborg S."/>
            <person name="Xia J."/>
            <person name="Xu P."/>
            <person name="Wang S."/>
            <person name="Scheerlinck J.P."/>
            <person name="Hofmann A."/>
            <person name="Sternberg P.W."/>
            <person name="Wang J."/>
            <person name="Gasser R.B."/>
        </authorList>
    </citation>
    <scope>NUCLEOTIDE SEQUENCE [LARGE SCALE GENOMIC DNA]</scope>
    <source>
        <strain evidence="1">DCEP-RM93F</strain>
    </source>
</reference>
<sequence>APKPAKFPARGYEAPKVLEEFGINLIPHTPYSPDLSPTDYHFFRTSNYIHQKVHCL</sequence>
<dbReference type="Gene3D" id="3.30.420.10">
    <property type="entry name" value="Ribonuclease H-like superfamily/Ribonuclease H"/>
    <property type="match status" value="1"/>
</dbReference>
<dbReference type="EMBL" id="KL367533">
    <property type="protein sequence ID" value="KFD65735.1"/>
    <property type="molecule type" value="Genomic_DNA"/>
</dbReference>
<evidence type="ECO:0000313" key="1">
    <source>
        <dbReference type="EMBL" id="KFD65735.1"/>
    </source>
</evidence>
<dbReference type="Proteomes" id="UP000030758">
    <property type="component" value="Unassembled WGS sequence"/>
</dbReference>
<dbReference type="GO" id="GO:0003676">
    <property type="term" value="F:nucleic acid binding"/>
    <property type="evidence" value="ECO:0007669"/>
    <property type="project" value="InterPro"/>
</dbReference>
<feature type="non-terminal residue" evidence="1">
    <location>
        <position position="56"/>
    </location>
</feature>
<organism evidence="1">
    <name type="scientific">Trichuris suis</name>
    <name type="common">pig whipworm</name>
    <dbReference type="NCBI Taxonomy" id="68888"/>
    <lineage>
        <taxon>Eukaryota</taxon>
        <taxon>Metazoa</taxon>
        <taxon>Ecdysozoa</taxon>
        <taxon>Nematoda</taxon>
        <taxon>Enoplea</taxon>
        <taxon>Dorylaimia</taxon>
        <taxon>Trichinellida</taxon>
        <taxon>Trichuridae</taxon>
        <taxon>Trichuris</taxon>
    </lineage>
</organism>
<accession>A0A085N8D9</accession>
<protein>
    <recommendedName>
        <fullName evidence="2">Histone-lysine N-methyltransferase SETMAR</fullName>
    </recommendedName>
</protein>
<feature type="non-terminal residue" evidence="1">
    <location>
        <position position="1"/>
    </location>
</feature>
<name>A0A085N8D9_9BILA</name>
<dbReference type="InterPro" id="IPR036397">
    <property type="entry name" value="RNaseH_sf"/>
</dbReference>
<gene>
    <name evidence="1" type="ORF">M514_22074</name>
</gene>
<dbReference type="AlphaFoldDB" id="A0A085N8D9"/>